<evidence type="ECO:0000256" key="4">
    <source>
        <dbReference type="ARBA" id="ARBA00022679"/>
    </source>
</evidence>
<keyword evidence="14" id="KW-1185">Reference proteome</keyword>
<comment type="caution">
    <text evidence="13">The sequence shown here is derived from an EMBL/GenBank/DDBJ whole genome shotgun (WGS) entry which is preliminary data.</text>
</comment>
<dbReference type="InterPro" id="IPR004358">
    <property type="entry name" value="Sig_transdc_His_kin-like_C"/>
</dbReference>
<dbReference type="SUPFAM" id="SSF52172">
    <property type="entry name" value="CheY-like"/>
    <property type="match status" value="1"/>
</dbReference>
<dbReference type="Pfam" id="PF00512">
    <property type="entry name" value="HisKA"/>
    <property type="match status" value="1"/>
</dbReference>
<evidence type="ECO:0000256" key="6">
    <source>
        <dbReference type="ARBA" id="ARBA00023012"/>
    </source>
</evidence>
<evidence type="ECO:0000313" key="14">
    <source>
        <dbReference type="Proteomes" id="UP000646053"/>
    </source>
</evidence>
<dbReference type="InterPro" id="IPR000014">
    <property type="entry name" value="PAS"/>
</dbReference>
<protein>
    <recommendedName>
        <fullName evidence="2">histidine kinase</fullName>
        <ecNumber evidence="2">2.7.13.3</ecNumber>
    </recommendedName>
</protein>
<dbReference type="SUPFAM" id="SSF55874">
    <property type="entry name" value="ATPase domain of HSP90 chaperone/DNA topoisomerase II/histidine kinase"/>
    <property type="match status" value="1"/>
</dbReference>
<dbReference type="SMART" id="SM00388">
    <property type="entry name" value="HisKA"/>
    <property type="match status" value="1"/>
</dbReference>
<evidence type="ECO:0000259" key="10">
    <source>
        <dbReference type="PROSITE" id="PS50110"/>
    </source>
</evidence>
<dbReference type="SMART" id="SM00065">
    <property type="entry name" value="GAF"/>
    <property type="match status" value="4"/>
</dbReference>
<dbReference type="Pfam" id="PF13188">
    <property type="entry name" value="PAS_8"/>
    <property type="match status" value="1"/>
</dbReference>
<dbReference type="InterPro" id="IPR000700">
    <property type="entry name" value="PAS-assoc_C"/>
</dbReference>
<dbReference type="EMBL" id="WVIE01000030">
    <property type="protein sequence ID" value="NDJ19418.1"/>
    <property type="molecule type" value="Genomic_DNA"/>
</dbReference>
<dbReference type="SMART" id="SM00448">
    <property type="entry name" value="REC"/>
    <property type="match status" value="1"/>
</dbReference>
<feature type="domain" description="PAC" evidence="12">
    <location>
        <begin position="593"/>
        <end position="645"/>
    </location>
</feature>
<dbReference type="InterPro" id="IPR003661">
    <property type="entry name" value="HisK_dim/P_dom"/>
</dbReference>
<keyword evidence="4" id="KW-0808">Transferase</keyword>
<dbReference type="InterPro" id="IPR005467">
    <property type="entry name" value="His_kinase_dom"/>
</dbReference>
<dbReference type="SUPFAM" id="SSF55781">
    <property type="entry name" value="GAF domain-like"/>
    <property type="match status" value="4"/>
</dbReference>
<dbReference type="PRINTS" id="PR00344">
    <property type="entry name" value="BCTRLSENSOR"/>
</dbReference>
<organism evidence="13 14">
    <name type="scientific">Myxacorys almedinensis A</name>
    <dbReference type="NCBI Taxonomy" id="2690445"/>
    <lineage>
        <taxon>Bacteria</taxon>
        <taxon>Bacillati</taxon>
        <taxon>Cyanobacteriota</taxon>
        <taxon>Cyanophyceae</taxon>
        <taxon>Leptolyngbyales</taxon>
        <taxon>Leptolyngbyaceae</taxon>
        <taxon>Myxacorys</taxon>
        <taxon>Myxacorys almedinensis</taxon>
    </lineage>
</organism>
<dbReference type="Pfam" id="PF01590">
    <property type="entry name" value="GAF"/>
    <property type="match status" value="2"/>
</dbReference>
<dbReference type="InterPro" id="IPR003594">
    <property type="entry name" value="HATPase_dom"/>
</dbReference>
<dbReference type="InterPro" id="IPR029016">
    <property type="entry name" value="GAF-like_dom_sf"/>
</dbReference>
<feature type="domain" description="PAS" evidence="11">
    <location>
        <begin position="527"/>
        <end position="590"/>
    </location>
</feature>
<dbReference type="PROSITE" id="PS50110">
    <property type="entry name" value="RESPONSE_REGULATORY"/>
    <property type="match status" value="1"/>
</dbReference>
<dbReference type="SUPFAM" id="SSF47384">
    <property type="entry name" value="Homodimeric domain of signal transducing histidine kinase"/>
    <property type="match status" value="1"/>
</dbReference>
<feature type="domain" description="Histidine kinase" evidence="9">
    <location>
        <begin position="1036"/>
        <end position="1272"/>
    </location>
</feature>
<dbReference type="Pfam" id="PF02518">
    <property type="entry name" value="HATPase_c"/>
    <property type="match status" value="1"/>
</dbReference>
<comment type="catalytic activity">
    <reaction evidence="1">
        <text>ATP + protein L-histidine = ADP + protein N-phospho-L-histidine.</text>
        <dbReference type="EC" id="2.7.13.3"/>
    </reaction>
</comment>
<dbReference type="InterPro" id="IPR011006">
    <property type="entry name" value="CheY-like_superfamily"/>
</dbReference>
<proteinExistence type="predicted"/>
<dbReference type="Proteomes" id="UP000646053">
    <property type="component" value="Unassembled WGS sequence"/>
</dbReference>
<dbReference type="PROSITE" id="PS50112">
    <property type="entry name" value="PAS"/>
    <property type="match status" value="2"/>
</dbReference>
<dbReference type="NCBIfam" id="TIGR00229">
    <property type="entry name" value="sensory_box"/>
    <property type="match status" value="2"/>
</dbReference>
<dbReference type="SMART" id="SM00387">
    <property type="entry name" value="HATPase_c"/>
    <property type="match status" value="1"/>
</dbReference>
<dbReference type="FunFam" id="3.30.565.10:FF:000006">
    <property type="entry name" value="Sensor histidine kinase WalK"/>
    <property type="match status" value="1"/>
</dbReference>
<dbReference type="InterPro" id="IPR036890">
    <property type="entry name" value="HATPase_C_sf"/>
</dbReference>
<evidence type="ECO:0000259" key="9">
    <source>
        <dbReference type="PROSITE" id="PS50109"/>
    </source>
</evidence>
<dbReference type="CDD" id="cd00130">
    <property type="entry name" value="PAS"/>
    <property type="match status" value="1"/>
</dbReference>
<evidence type="ECO:0000259" key="11">
    <source>
        <dbReference type="PROSITE" id="PS50112"/>
    </source>
</evidence>
<keyword evidence="8" id="KW-0175">Coiled coil</keyword>
<feature type="coiled-coil region" evidence="8">
    <location>
        <begin position="334"/>
        <end position="393"/>
    </location>
</feature>
<dbReference type="InterPro" id="IPR003018">
    <property type="entry name" value="GAF"/>
</dbReference>
<dbReference type="InterPro" id="IPR001789">
    <property type="entry name" value="Sig_transdc_resp-reg_receiver"/>
</dbReference>
<dbReference type="RefSeq" id="WP_162424947.1">
    <property type="nucleotide sequence ID" value="NZ_WVIE01000030.1"/>
</dbReference>
<name>A0A8J7Z7F3_9CYAN</name>
<dbReference type="PROSITE" id="PS50113">
    <property type="entry name" value="PAC"/>
    <property type="match status" value="2"/>
</dbReference>
<dbReference type="InterPro" id="IPR001610">
    <property type="entry name" value="PAC"/>
</dbReference>
<dbReference type="PROSITE" id="PS50109">
    <property type="entry name" value="HIS_KIN"/>
    <property type="match status" value="1"/>
</dbReference>
<evidence type="ECO:0000313" key="13">
    <source>
        <dbReference type="EMBL" id="NDJ19418.1"/>
    </source>
</evidence>
<accession>A0A8J7Z7F3</accession>
<feature type="domain" description="PAC" evidence="12">
    <location>
        <begin position="462"/>
        <end position="523"/>
    </location>
</feature>
<dbReference type="Pfam" id="PF13185">
    <property type="entry name" value="GAF_2"/>
    <property type="match status" value="2"/>
</dbReference>
<dbReference type="Gene3D" id="3.30.450.20">
    <property type="entry name" value="PAS domain"/>
    <property type="match status" value="2"/>
</dbReference>
<dbReference type="Gene3D" id="1.10.287.130">
    <property type="match status" value="1"/>
</dbReference>
<evidence type="ECO:0000259" key="12">
    <source>
        <dbReference type="PROSITE" id="PS50113"/>
    </source>
</evidence>
<dbReference type="CDD" id="cd00082">
    <property type="entry name" value="HisKA"/>
    <property type="match status" value="1"/>
</dbReference>
<dbReference type="SMART" id="SM00091">
    <property type="entry name" value="PAS"/>
    <property type="match status" value="2"/>
</dbReference>
<dbReference type="SUPFAM" id="SSF55785">
    <property type="entry name" value="PYP-like sensor domain (PAS domain)"/>
    <property type="match status" value="2"/>
</dbReference>
<dbReference type="Pfam" id="PF00072">
    <property type="entry name" value="Response_reg"/>
    <property type="match status" value="1"/>
</dbReference>
<dbReference type="GO" id="GO:0000155">
    <property type="term" value="F:phosphorelay sensor kinase activity"/>
    <property type="evidence" value="ECO:0007669"/>
    <property type="project" value="InterPro"/>
</dbReference>
<dbReference type="InterPro" id="IPR035965">
    <property type="entry name" value="PAS-like_dom_sf"/>
</dbReference>
<evidence type="ECO:0000256" key="8">
    <source>
        <dbReference type="SAM" id="Coils"/>
    </source>
</evidence>
<gene>
    <name evidence="13" type="ORF">GS601_19360</name>
</gene>
<dbReference type="PANTHER" id="PTHR43547">
    <property type="entry name" value="TWO-COMPONENT HISTIDINE KINASE"/>
    <property type="match status" value="1"/>
</dbReference>
<evidence type="ECO:0000256" key="7">
    <source>
        <dbReference type="PROSITE-ProRule" id="PRU00169"/>
    </source>
</evidence>
<evidence type="ECO:0000256" key="2">
    <source>
        <dbReference type="ARBA" id="ARBA00012438"/>
    </source>
</evidence>
<dbReference type="Pfam" id="PF13426">
    <property type="entry name" value="PAS_9"/>
    <property type="match status" value="1"/>
</dbReference>
<keyword evidence="6" id="KW-0902">Two-component regulatory system</keyword>
<keyword evidence="3 7" id="KW-0597">Phosphoprotein</keyword>
<reference evidence="13" key="1">
    <citation type="submission" date="2019-12" db="EMBL/GenBank/DDBJ databases">
        <title>High-Quality draft genome sequences of three cyanobacteria isolated from the limestone walls of the Old Cathedral of Coimbra.</title>
        <authorList>
            <person name="Tiago I."/>
            <person name="Soares F."/>
            <person name="Portugal A."/>
        </authorList>
    </citation>
    <scope>NUCLEOTIDE SEQUENCE</scope>
    <source>
        <strain evidence="13">A</strain>
    </source>
</reference>
<dbReference type="Gene3D" id="3.30.450.40">
    <property type="match status" value="4"/>
</dbReference>
<evidence type="ECO:0000256" key="5">
    <source>
        <dbReference type="ARBA" id="ARBA00022777"/>
    </source>
</evidence>
<feature type="coiled-coil region" evidence="8">
    <location>
        <begin position="629"/>
        <end position="664"/>
    </location>
</feature>
<evidence type="ECO:0000256" key="3">
    <source>
        <dbReference type="ARBA" id="ARBA00022553"/>
    </source>
</evidence>
<sequence>MTEALPKPTPLTALLPPNEAERLKALRRYQILDTPPETAFDRITALAARLFNMPITLVSLIDESRGWFKSSHGFDPCEVQRDATICSFAVLSDDVLVIPDTRQDDRLTCNPFVQSEPGLRFYAGAPLLTQDGYNLGTLCLLDTKPHPPLTDDQKATLADLAAMVVDELELRLAARKAAQIDAALLEVTQGVATVTGDAFFTALVQHFAKVLGADYIYIGLVDEHNVEMLHTIAVCAHGQSIDNFAYSLHDTPCREVIRQRKLCCYPSGVQAHFPHAPLLEPLNVESYIAVPFYHSNGAPLGLLGVMHSEPLENVQLAETLLPIFALRIGTELEHQQVEVTRRQVQSELEHLVEQRTAELSSTNELLHLEIAERQQAKAALQREQELLKALLDNVQAGIVACDADGVLTLFNRAAREFHGLPEQPLPPEQWAEYYDLYLADGKTRMTKSEIPLFQALQGLPVDGVEMMIIPKQGTARTLLASGQAIRTTRNSEGISDAHGLLQGAVVVMHDITERKAAEAELRISDVALQQMPDAILLTDLEGKIQRWLGNAEQIFGYTAAEAIGKSVQFLHHPDNPPTIVSEMMRSLQETGAFSGEIPCQRCDGSEVPIETTAKTVYDKAGHPLFFVGINKDITDRKRAEAERAQLIREQTARLEAEADQQRSAFLVEITLALASSLEYERTLTSVAELVVPFFADWCAVDLLHDNHTIHRVVVAHRDPEKVNLGWELHRQYPRQIDEAEGIAKVLRTGQTELGADISDAMLASIAHDASHLHILRELGLTSYIISPLIARGQILGAMTFVMAESHRHYSAAEVALAEDITHRAAIAIDNARLYQEAQQAQQAAEQSAARVTRLQSVTAALSESLTPAQVSDVIVDQGIAALGATVAMVALLHPTGTELEVVRAIGFELDQLAGWDRFSLDAPLPLAEAVRTGQPIWAEPSAARAVRYPHLAQQYAEQPLGAWISIPLMVEGRAVGGMSFGFAEPQHLDGKNQAFILSLAQQCAQAIARTHLYEAEQTARALAESANRVKDEFLAVLSHELRTPLNPILGWSKLLRAGKLDGAKTAQALDTIERNAKMQAQLIEDLLDISRILQGKLRLNAVAVDLAETIQAAIETVRLSAIAKSITIQFEEITEASTAPLQVSGDAGRLQQVIWNLLTNAIKFTQPGGQVDIKLTSNLASNLGDQPGEEILTQYAQITVSDTGKGIDPAFLPHVFDYFRQADSTTTRKFGGLGLGLAIVRHLVELHGGTVRADSPGEGMGATLTVWLPTLKPNDRRIQEDRLSSQCLPPASLLTSLRVLVVDDEIDSCELVAFILGQSGAIVTSASSAAEALQAVEQARFDVLVSDIGMPEMNGYALIQQIRMLPQGKQLVAVALTAYAGDHDRQHAIAAGFQHHIPKPIEPETLTRAIADLVKQQRSL</sequence>
<keyword evidence="5" id="KW-0418">Kinase</keyword>
<dbReference type="EC" id="2.7.13.3" evidence="2"/>
<dbReference type="InterPro" id="IPR036097">
    <property type="entry name" value="HisK_dim/P_sf"/>
</dbReference>
<dbReference type="CDD" id="cd17580">
    <property type="entry name" value="REC_2_DhkD-like"/>
    <property type="match status" value="1"/>
</dbReference>
<feature type="domain" description="PAS" evidence="11">
    <location>
        <begin position="383"/>
        <end position="459"/>
    </location>
</feature>
<dbReference type="Gene3D" id="3.30.565.10">
    <property type="entry name" value="Histidine kinase-like ATPase, C-terminal domain"/>
    <property type="match status" value="1"/>
</dbReference>
<dbReference type="FunFam" id="3.30.450.40:FF:000035">
    <property type="entry name" value="PAS sensor protein"/>
    <property type="match status" value="1"/>
</dbReference>
<feature type="modified residue" description="4-aspartylphosphate" evidence="7">
    <location>
        <position position="1347"/>
    </location>
</feature>
<evidence type="ECO:0000256" key="1">
    <source>
        <dbReference type="ARBA" id="ARBA00000085"/>
    </source>
</evidence>
<dbReference type="Gene3D" id="3.40.50.2300">
    <property type="match status" value="1"/>
</dbReference>
<feature type="domain" description="Response regulatory" evidence="10">
    <location>
        <begin position="1298"/>
        <end position="1414"/>
    </location>
</feature>
<dbReference type="PANTHER" id="PTHR43547:SF2">
    <property type="entry name" value="HYBRID SIGNAL TRANSDUCTION HISTIDINE KINASE C"/>
    <property type="match status" value="1"/>
</dbReference>
<dbReference type="SMART" id="SM00086">
    <property type="entry name" value="PAC"/>
    <property type="match status" value="2"/>
</dbReference>